<comment type="subcellular location">
    <subcellularLocation>
        <location evidence="1">Nucleus</location>
    </subcellularLocation>
</comment>
<dbReference type="SUPFAM" id="SSF48371">
    <property type="entry name" value="ARM repeat"/>
    <property type="match status" value="1"/>
</dbReference>
<dbReference type="AlphaFoldDB" id="A0A3M7L3I1"/>
<dbReference type="Gene3D" id="1.25.10.10">
    <property type="entry name" value="Leucine-rich Repeat Variant"/>
    <property type="match status" value="1"/>
</dbReference>
<dbReference type="InterPro" id="IPR011989">
    <property type="entry name" value="ARM-like"/>
</dbReference>
<keyword evidence="3" id="KW-0539">Nucleus</keyword>
<feature type="domain" description="Importin N-terminal" evidence="5">
    <location>
        <begin position="22"/>
        <end position="98"/>
    </location>
</feature>
<dbReference type="GO" id="GO:0005635">
    <property type="term" value="C:nuclear envelope"/>
    <property type="evidence" value="ECO:0007669"/>
    <property type="project" value="TreeGrafter"/>
</dbReference>
<dbReference type="Pfam" id="PF03810">
    <property type="entry name" value="IBN_N"/>
    <property type="match status" value="1"/>
</dbReference>
<dbReference type="InterPro" id="IPR016024">
    <property type="entry name" value="ARM-type_fold"/>
</dbReference>
<dbReference type="Proteomes" id="UP000279271">
    <property type="component" value="Unassembled WGS sequence"/>
</dbReference>
<dbReference type="GO" id="GO:0006606">
    <property type="term" value="P:protein import into nucleus"/>
    <property type="evidence" value="ECO:0007669"/>
    <property type="project" value="TreeGrafter"/>
</dbReference>
<evidence type="ECO:0000256" key="4">
    <source>
        <dbReference type="SAM" id="MobiDB-lite"/>
    </source>
</evidence>
<evidence type="ECO:0000256" key="3">
    <source>
        <dbReference type="ARBA" id="ARBA00023242"/>
    </source>
</evidence>
<accession>A0A3M7L3I1</accession>
<evidence type="ECO:0000313" key="6">
    <source>
        <dbReference type="EMBL" id="RMZ57147.1"/>
    </source>
</evidence>
<keyword evidence="2" id="KW-0813">Transport</keyword>
<comment type="caution">
    <text evidence="6">The sequence shown here is derived from an EMBL/GenBank/DDBJ whole genome shotgun (WGS) entry which is preliminary data.</text>
</comment>
<dbReference type="PANTHER" id="PTHR10997">
    <property type="entry name" value="IMPORTIN-7, 8, 11"/>
    <property type="match status" value="1"/>
</dbReference>
<dbReference type="GO" id="GO:0005829">
    <property type="term" value="C:cytosol"/>
    <property type="evidence" value="ECO:0007669"/>
    <property type="project" value="TreeGrafter"/>
</dbReference>
<name>A0A3M7L3I1_AUXPR</name>
<sequence>MEGLVACLNSLLSPDPQARRGGENALAQGSQQPGLGVALLEVSQNPSLPTGLRQLAAVILKKHLKEHWTFESGAFREPPIGEEEKAALRARLPRGLADPERKLRTAAGMAVAAVARWDCPQDWPELMPGLLSVVAQKPSPEHVDGTIRCIAMFVDELGEDQILEMAPGLLHEMAPLLSPGSGADAALVRRVLSILRSVVGAMQSVTGTHAAGVKALLTEVLAEWAPLLAAVLAPREVGCHPGSGPDLEGLEEWGTGDGIRLQVPELWAAQREALGILTVLVSSFGRLSAPVLTPVLGTVWHRFSAGLPQYVAAVVEGEADAGFGGPAPADGAEAEDGERAVGLEGLLAQTMELILCVVGNARFRGLIAPHLPQLLGLAVGYAQMTAEQEERWTDCPNQYVADEEDDMSSLRASCEMLVDEVFLAFEEAAAPALSRAVGEALARSGTARASGRPGWWREREAALLLIGGVLAPTPLGELGFVEMTQALQLAEVEWRPVGPDVVCQGYLPSSGGPAALLAAQLPGRGQGQTGPAQQQQVEQGPRPTEPDDAVPAAPAPAPTMHAPAGPAPPAPRLFYKCWDALGCLSNFSPHPVCLPEAPLTSADLLRHAVPARAHDRQPGRV</sequence>
<evidence type="ECO:0000313" key="7">
    <source>
        <dbReference type="Proteomes" id="UP000279271"/>
    </source>
</evidence>
<dbReference type="PROSITE" id="PS50166">
    <property type="entry name" value="IMPORTIN_B_NT"/>
    <property type="match status" value="1"/>
</dbReference>
<feature type="non-terminal residue" evidence="6">
    <location>
        <position position="621"/>
    </location>
</feature>
<evidence type="ECO:0000256" key="1">
    <source>
        <dbReference type="ARBA" id="ARBA00004123"/>
    </source>
</evidence>
<evidence type="ECO:0000256" key="2">
    <source>
        <dbReference type="ARBA" id="ARBA00022448"/>
    </source>
</evidence>
<dbReference type="InterPro" id="IPR001494">
    <property type="entry name" value="Importin-beta_N"/>
</dbReference>
<evidence type="ECO:0000259" key="5">
    <source>
        <dbReference type="PROSITE" id="PS50166"/>
    </source>
</evidence>
<proteinExistence type="predicted"/>
<dbReference type="PANTHER" id="PTHR10997:SF9">
    <property type="entry name" value="IMPORTIN-9"/>
    <property type="match status" value="1"/>
</dbReference>
<protein>
    <recommendedName>
        <fullName evidence="5">Importin N-terminal domain-containing protein</fullName>
    </recommendedName>
</protein>
<dbReference type="EMBL" id="QOKY01000129">
    <property type="protein sequence ID" value="RMZ57147.1"/>
    <property type="molecule type" value="Genomic_DNA"/>
</dbReference>
<dbReference type="SMART" id="SM00913">
    <property type="entry name" value="IBN_N"/>
    <property type="match status" value="1"/>
</dbReference>
<feature type="region of interest" description="Disordered" evidence="4">
    <location>
        <begin position="522"/>
        <end position="565"/>
    </location>
</feature>
<reference evidence="7" key="1">
    <citation type="journal article" date="2018" name="Algal Res.">
        <title>Characterization of plant carbon substrate utilization by Auxenochlorella protothecoides.</title>
        <authorList>
            <person name="Vogler B.W."/>
            <person name="Starkenburg S.R."/>
            <person name="Sudasinghe N."/>
            <person name="Schambach J.Y."/>
            <person name="Rollin J.A."/>
            <person name="Pattathil S."/>
            <person name="Barry A.N."/>
        </authorList>
    </citation>
    <scope>NUCLEOTIDE SEQUENCE [LARGE SCALE GENOMIC DNA]</scope>
    <source>
        <strain evidence="7">UTEX 25</strain>
    </source>
</reference>
<gene>
    <name evidence="6" type="ORF">APUTEX25_003604</name>
</gene>
<organism evidence="6 7">
    <name type="scientific">Auxenochlorella protothecoides</name>
    <name type="common">Green microalga</name>
    <name type="synonym">Chlorella protothecoides</name>
    <dbReference type="NCBI Taxonomy" id="3075"/>
    <lineage>
        <taxon>Eukaryota</taxon>
        <taxon>Viridiplantae</taxon>
        <taxon>Chlorophyta</taxon>
        <taxon>core chlorophytes</taxon>
        <taxon>Trebouxiophyceae</taxon>
        <taxon>Chlorellales</taxon>
        <taxon>Chlorellaceae</taxon>
        <taxon>Auxenochlorella</taxon>
    </lineage>
</organism>
<dbReference type="GO" id="GO:0031267">
    <property type="term" value="F:small GTPase binding"/>
    <property type="evidence" value="ECO:0007669"/>
    <property type="project" value="InterPro"/>
</dbReference>
<feature type="compositionally biased region" description="Low complexity" evidence="4">
    <location>
        <begin position="522"/>
        <end position="542"/>
    </location>
</feature>